<name>E6QT06_9ZZZZ</name>
<dbReference type="PANTHER" id="PTHR43038:SF3">
    <property type="entry name" value="ABC TRANSPORTER G FAMILY MEMBER 20 ISOFORM X1"/>
    <property type="match status" value="1"/>
</dbReference>
<keyword evidence="1" id="KW-0547">Nucleotide-binding</keyword>
<evidence type="ECO:0000256" key="1">
    <source>
        <dbReference type="ARBA" id="ARBA00022741"/>
    </source>
</evidence>
<dbReference type="AlphaFoldDB" id="E6QT06"/>
<dbReference type="PROSITE" id="PS00211">
    <property type="entry name" value="ABC_TRANSPORTER_1"/>
    <property type="match status" value="1"/>
</dbReference>
<feature type="domain" description="ABC transporter" evidence="4">
    <location>
        <begin position="30"/>
        <end position="259"/>
    </location>
</feature>
<feature type="region of interest" description="Disordered" evidence="3">
    <location>
        <begin position="1"/>
        <end position="22"/>
    </location>
</feature>
<evidence type="ECO:0000259" key="4">
    <source>
        <dbReference type="PROSITE" id="PS50893"/>
    </source>
</evidence>
<dbReference type="InterPro" id="IPR017871">
    <property type="entry name" value="ABC_transporter-like_CS"/>
</dbReference>
<keyword evidence="2" id="KW-0067">ATP-binding</keyword>
<accession>E6QT06</accession>
<dbReference type="PANTHER" id="PTHR43038">
    <property type="entry name" value="ATP-BINDING CASSETTE, SUB-FAMILY H, MEMBER 1"/>
    <property type="match status" value="1"/>
</dbReference>
<dbReference type="Gene3D" id="3.40.50.300">
    <property type="entry name" value="P-loop containing nucleotide triphosphate hydrolases"/>
    <property type="match status" value="1"/>
</dbReference>
<dbReference type="PROSITE" id="PS50893">
    <property type="entry name" value="ABC_TRANSPORTER_2"/>
    <property type="match status" value="1"/>
</dbReference>
<dbReference type="SUPFAM" id="SSF52540">
    <property type="entry name" value="P-loop containing nucleoside triphosphate hydrolases"/>
    <property type="match status" value="1"/>
</dbReference>
<evidence type="ECO:0000256" key="3">
    <source>
        <dbReference type="SAM" id="MobiDB-lite"/>
    </source>
</evidence>
<dbReference type="InterPro" id="IPR003439">
    <property type="entry name" value="ABC_transporter-like_ATP-bd"/>
</dbReference>
<dbReference type="InterPro" id="IPR003593">
    <property type="entry name" value="AAA+_ATPase"/>
</dbReference>
<dbReference type="SMART" id="SM00382">
    <property type="entry name" value="AAA"/>
    <property type="match status" value="1"/>
</dbReference>
<sequence length="334" mass="36040">MNMTSGEIAVGNSDRTDVDKTAAQPAPVTVRAHGLNKSFGVLKAVNNVDFTVTAGEIFGLVGPDGAGKTTIMRMLAGVLSADTGDIEVDGVNVIADPEQAKLHLSYMPQRFGLYEDLTVAENIFFYGELFSVSRTDRLARSQELLKAAGLADFQKRLAGQLSGGMKQKLGLICALIHTPRVLLLDEPTTGVDPVSRREFWGILYNLRESGVTIILSTAYMDEAERCSRLALLHAGEIRYCDTPARLKATMPGVLLAIISANPRALREALTGQTGILGVLLMGDRVHVRVDDPAQRIPEIRASLANHHVEVTHIEQVTPGIEDVFVALLGSEETA</sequence>
<dbReference type="GO" id="GO:0005524">
    <property type="term" value="F:ATP binding"/>
    <property type="evidence" value="ECO:0007669"/>
    <property type="project" value="UniProtKB-KW"/>
</dbReference>
<evidence type="ECO:0000313" key="5">
    <source>
        <dbReference type="EMBL" id="CBI10378.1"/>
    </source>
</evidence>
<dbReference type="InterPro" id="IPR027417">
    <property type="entry name" value="P-loop_NTPase"/>
</dbReference>
<dbReference type="GO" id="GO:0016887">
    <property type="term" value="F:ATP hydrolysis activity"/>
    <property type="evidence" value="ECO:0007669"/>
    <property type="project" value="InterPro"/>
</dbReference>
<dbReference type="EMBL" id="CABR01000082">
    <property type="protein sequence ID" value="CBI10378.1"/>
    <property type="molecule type" value="Genomic_DNA"/>
</dbReference>
<gene>
    <name evidence="5" type="ORF">CARN7_1156</name>
</gene>
<reference evidence="5" key="1">
    <citation type="submission" date="2009-10" db="EMBL/GenBank/DDBJ databases">
        <title>Diversity of trophic interactions inside an arsenic-rich microbial ecosystem.</title>
        <authorList>
            <person name="Bertin P.N."/>
            <person name="Heinrich-Salmeron A."/>
            <person name="Pelletier E."/>
            <person name="Goulhen-Chollet F."/>
            <person name="Arsene-Ploetze F."/>
            <person name="Gallien S."/>
            <person name="Calteau A."/>
            <person name="Vallenet D."/>
            <person name="Casiot C."/>
            <person name="Chane-Woon-Ming B."/>
            <person name="Giloteaux L."/>
            <person name="Barakat M."/>
            <person name="Bonnefoy V."/>
            <person name="Bruneel O."/>
            <person name="Chandler M."/>
            <person name="Cleiss J."/>
            <person name="Duran R."/>
            <person name="Elbaz-Poulichet F."/>
            <person name="Fonknechten N."/>
            <person name="Lauga B."/>
            <person name="Mornico D."/>
            <person name="Ortet P."/>
            <person name="Schaeffer C."/>
            <person name="Siguier P."/>
            <person name="Alexander Thil Smith A."/>
            <person name="Van Dorsselaer A."/>
            <person name="Weissenbach J."/>
            <person name="Medigue C."/>
            <person name="Le Paslier D."/>
        </authorList>
    </citation>
    <scope>NUCLEOTIDE SEQUENCE</scope>
</reference>
<organism evidence="5">
    <name type="scientific">mine drainage metagenome</name>
    <dbReference type="NCBI Taxonomy" id="410659"/>
    <lineage>
        <taxon>unclassified sequences</taxon>
        <taxon>metagenomes</taxon>
        <taxon>ecological metagenomes</taxon>
    </lineage>
</organism>
<protein>
    <submittedName>
        <fullName evidence="5">Putative Fe(3+)-transporting ATPase (ABC-type transport system)</fullName>
    </submittedName>
</protein>
<evidence type="ECO:0000256" key="2">
    <source>
        <dbReference type="ARBA" id="ARBA00022840"/>
    </source>
</evidence>
<dbReference type="CDD" id="cd03230">
    <property type="entry name" value="ABC_DR_subfamily_A"/>
    <property type="match status" value="1"/>
</dbReference>
<dbReference type="Pfam" id="PF00005">
    <property type="entry name" value="ABC_tran"/>
    <property type="match status" value="1"/>
</dbReference>
<comment type="caution">
    <text evidence="5">The sequence shown here is derived from an EMBL/GenBank/DDBJ whole genome shotgun (WGS) entry which is preliminary data.</text>
</comment>
<proteinExistence type="predicted"/>